<evidence type="ECO:0000313" key="3">
    <source>
        <dbReference type="Proteomes" id="UP000193380"/>
    </source>
</evidence>
<sequence>MSPNNKCIGRGLHASLLYLVLFVCLVRTTTLDEEDIEIDDEEEEDLEYEYSIKQDRHTCGSGQTGQYPFCKDKDQVIHHYVDTRDECGETDFKRVRGEMQLMIQDRRKKMKEIVHSAKLIEKNVEREKEDTLLFLTEVTRLIQKTYVDVIEEIEKKQKAATTMAIEHILELTQEISKLQERSSELEQLSHIEDHLHLLQMFPSLCTPPATIDWSEVSIHSDPSVGSMRRAVNKLREALNSEESRLSAAELGRIKKCAVNVTLDPDTAHPYLIVSEDGKQVRIGDLRQNVTDGPERFNSVVNVLAKEGFSSGRFYYEVQVKGKTRLDLGVAIESINRKSGGTLSPGHGYLAICLRDGDRYVAAESPAILIALSQKPQKIGVYVDYEQGQVSFYDVDNRSHIYSFTDYSFNKKLYPFFSTGTDDDGENSAPLVITPVNQQLSIHFFTFEKA</sequence>
<dbReference type="PRINTS" id="PR01407">
    <property type="entry name" value="BUTYPHLNCDUF"/>
</dbReference>
<feature type="signal peptide" evidence="1">
    <location>
        <begin position="1"/>
        <end position="31"/>
    </location>
</feature>
<evidence type="ECO:0000256" key="1">
    <source>
        <dbReference type="SAM" id="SignalP"/>
    </source>
</evidence>
<dbReference type="Proteomes" id="UP000193380">
    <property type="component" value="Unassembled WGS sequence"/>
</dbReference>
<dbReference type="STRING" id="8022.A0A060X7H6"/>
<dbReference type="InterPro" id="IPR006574">
    <property type="entry name" value="PRY"/>
</dbReference>
<gene>
    <name evidence="2" type="ORF">GSONMT00053729001</name>
</gene>
<dbReference type="InterPro" id="IPR003879">
    <property type="entry name" value="Butyrophylin_SPRY"/>
</dbReference>
<dbReference type="SMART" id="SM00589">
    <property type="entry name" value="PRY"/>
    <property type="match status" value="1"/>
</dbReference>
<dbReference type="Pfam" id="PF13765">
    <property type="entry name" value="PRY"/>
    <property type="match status" value="1"/>
</dbReference>
<dbReference type="Pfam" id="PF00622">
    <property type="entry name" value="SPRY"/>
    <property type="match status" value="1"/>
</dbReference>
<name>A0A060X7H6_ONCMY</name>
<dbReference type="SUPFAM" id="SSF49899">
    <property type="entry name" value="Concanavalin A-like lectins/glucanases"/>
    <property type="match status" value="1"/>
</dbReference>
<dbReference type="InterPro" id="IPR058030">
    <property type="entry name" value="TRIM8/14/16/25/29/45/65_CC"/>
</dbReference>
<dbReference type="InterPro" id="IPR001870">
    <property type="entry name" value="B30.2/SPRY"/>
</dbReference>
<proteinExistence type="predicted"/>
<feature type="chain" id="PRO_5035263108" evidence="1">
    <location>
        <begin position="32"/>
        <end position="449"/>
    </location>
</feature>
<dbReference type="PROSITE" id="PS50188">
    <property type="entry name" value="B302_SPRY"/>
    <property type="match status" value="1"/>
</dbReference>
<dbReference type="PANTHER" id="PTHR24103">
    <property type="entry name" value="E3 UBIQUITIN-PROTEIN LIGASE TRIM"/>
    <property type="match status" value="1"/>
</dbReference>
<dbReference type="InterPro" id="IPR013320">
    <property type="entry name" value="ConA-like_dom_sf"/>
</dbReference>
<dbReference type="FunFam" id="2.60.120.920:FF:000004">
    <property type="entry name" value="Butyrophilin subfamily 1 member A1"/>
    <property type="match status" value="1"/>
</dbReference>
<dbReference type="CDD" id="cd13733">
    <property type="entry name" value="SPRY_PRY_C-I_1"/>
    <property type="match status" value="1"/>
</dbReference>
<dbReference type="Gene3D" id="2.60.120.920">
    <property type="match status" value="1"/>
</dbReference>
<dbReference type="SMART" id="SM00449">
    <property type="entry name" value="SPRY"/>
    <property type="match status" value="1"/>
</dbReference>
<dbReference type="InterPro" id="IPR043136">
    <property type="entry name" value="B30.2/SPRY_sf"/>
</dbReference>
<evidence type="ECO:0000313" key="2">
    <source>
        <dbReference type="EMBL" id="CDQ72780.1"/>
    </source>
</evidence>
<dbReference type="EMBL" id="FR904855">
    <property type="protein sequence ID" value="CDQ72780.1"/>
    <property type="molecule type" value="Genomic_DNA"/>
</dbReference>
<organism evidence="2 3">
    <name type="scientific">Oncorhynchus mykiss</name>
    <name type="common">Rainbow trout</name>
    <name type="synonym">Salmo gairdneri</name>
    <dbReference type="NCBI Taxonomy" id="8022"/>
    <lineage>
        <taxon>Eukaryota</taxon>
        <taxon>Metazoa</taxon>
        <taxon>Chordata</taxon>
        <taxon>Craniata</taxon>
        <taxon>Vertebrata</taxon>
        <taxon>Euteleostomi</taxon>
        <taxon>Actinopterygii</taxon>
        <taxon>Neopterygii</taxon>
        <taxon>Teleostei</taxon>
        <taxon>Protacanthopterygii</taxon>
        <taxon>Salmoniformes</taxon>
        <taxon>Salmonidae</taxon>
        <taxon>Salmoninae</taxon>
        <taxon>Oncorhynchus</taxon>
    </lineage>
</organism>
<protein>
    <submittedName>
        <fullName evidence="2">Uncharacterized protein</fullName>
    </submittedName>
</protein>
<accession>A0A060X7H6</accession>
<dbReference type="AlphaFoldDB" id="A0A060X7H6"/>
<reference evidence="2" key="2">
    <citation type="submission" date="2014-03" db="EMBL/GenBank/DDBJ databases">
        <authorList>
            <person name="Genoscope - CEA"/>
        </authorList>
    </citation>
    <scope>NUCLEOTIDE SEQUENCE</scope>
</reference>
<dbReference type="PaxDb" id="8022-A0A060X7H6"/>
<dbReference type="Pfam" id="PF25600">
    <property type="entry name" value="TRIM_CC"/>
    <property type="match status" value="1"/>
</dbReference>
<dbReference type="InterPro" id="IPR050143">
    <property type="entry name" value="TRIM/RBCC"/>
</dbReference>
<reference evidence="2" key="1">
    <citation type="journal article" date="2014" name="Nat. Commun.">
        <title>The rainbow trout genome provides novel insights into evolution after whole-genome duplication in vertebrates.</title>
        <authorList>
            <person name="Berthelot C."/>
            <person name="Brunet F."/>
            <person name="Chalopin D."/>
            <person name="Juanchich A."/>
            <person name="Bernard M."/>
            <person name="Noel B."/>
            <person name="Bento P."/>
            <person name="Da Silva C."/>
            <person name="Labadie K."/>
            <person name="Alberti A."/>
            <person name="Aury J.M."/>
            <person name="Louis A."/>
            <person name="Dehais P."/>
            <person name="Bardou P."/>
            <person name="Montfort J."/>
            <person name="Klopp C."/>
            <person name="Cabau C."/>
            <person name="Gaspin C."/>
            <person name="Thorgaard G.H."/>
            <person name="Boussaha M."/>
            <person name="Quillet E."/>
            <person name="Guyomard R."/>
            <person name="Galiana D."/>
            <person name="Bobe J."/>
            <person name="Volff J.N."/>
            <person name="Genet C."/>
            <person name="Wincker P."/>
            <person name="Jaillon O."/>
            <person name="Roest Crollius H."/>
            <person name="Guiguen Y."/>
        </authorList>
    </citation>
    <scope>NUCLEOTIDE SEQUENCE [LARGE SCALE GENOMIC DNA]</scope>
</reference>
<keyword evidence="1" id="KW-0732">Signal</keyword>
<dbReference type="InterPro" id="IPR003877">
    <property type="entry name" value="SPRY_dom"/>
</dbReference>